<feature type="transmembrane region" description="Helical" evidence="1">
    <location>
        <begin position="20"/>
        <end position="39"/>
    </location>
</feature>
<evidence type="ECO:0000313" key="3">
    <source>
        <dbReference type="Proteomes" id="UP000792457"/>
    </source>
</evidence>
<dbReference type="EMBL" id="KZ308212">
    <property type="protein sequence ID" value="KAG8224782.1"/>
    <property type="molecule type" value="Genomic_DNA"/>
</dbReference>
<keyword evidence="1" id="KW-0812">Transmembrane</keyword>
<proteinExistence type="predicted"/>
<organism evidence="2 3">
    <name type="scientific">Ladona fulva</name>
    <name type="common">Scarce chaser dragonfly</name>
    <name type="synonym">Libellula fulva</name>
    <dbReference type="NCBI Taxonomy" id="123851"/>
    <lineage>
        <taxon>Eukaryota</taxon>
        <taxon>Metazoa</taxon>
        <taxon>Ecdysozoa</taxon>
        <taxon>Arthropoda</taxon>
        <taxon>Hexapoda</taxon>
        <taxon>Insecta</taxon>
        <taxon>Pterygota</taxon>
        <taxon>Palaeoptera</taxon>
        <taxon>Odonata</taxon>
        <taxon>Epiprocta</taxon>
        <taxon>Anisoptera</taxon>
        <taxon>Libelluloidea</taxon>
        <taxon>Libellulidae</taxon>
        <taxon>Ladona</taxon>
    </lineage>
</organism>
<reference evidence="2" key="1">
    <citation type="submission" date="2013-04" db="EMBL/GenBank/DDBJ databases">
        <authorList>
            <person name="Qu J."/>
            <person name="Murali S.C."/>
            <person name="Bandaranaike D."/>
            <person name="Bellair M."/>
            <person name="Blankenburg K."/>
            <person name="Chao H."/>
            <person name="Dinh H."/>
            <person name="Doddapaneni H."/>
            <person name="Downs B."/>
            <person name="Dugan-Rocha S."/>
            <person name="Elkadiri S."/>
            <person name="Gnanaolivu R.D."/>
            <person name="Hernandez B."/>
            <person name="Javaid M."/>
            <person name="Jayaseelan J.C."/>
            <person name="Lee S."/>
            <person name="Li M."/>
            <person name="Ming W."/>
            <person name="Munidasa M."/>
            <person name="Muniz J."/>
            <person name="Nguyen L."/>
            <person name="Ongeri F."/>
            <person name="Osuji N."/>
            <person name="Pu L.-L."/>
            <person name="Puazo M."/>
            <person name="Qu C."/>
            <person name="Quiroz J."/>
            <person name="Raj R."/>
            <person name="Weissenberger G."/>
            <person name="Xin Y."/>
            <person name="Zou X."/>
            <person name="Han Y."/>
            <person name="Richards S."/>
            <person name="Worley K."/>
            <person name="Muzny D."/>
            <person name="Gibbs R."/>
        </authorList>
    </citation>
    <scope>NUCLEOTIDE SEQUENCE</scope>
    <source>
        <strain evidence="2">Sampled in the wild</strain>
    </source>
</reference>
<comment type="caution">
    <text evidence="2">The sequence shown here is derived from an EMBL/GenBank/DDBJ whole genome shotgun (WGS) entry which is preliminary data.</text>
</comment>
<protein>
    <submittedName>
        <fullName evidence="2">Uncharacterized protein</fullName>
    </submittedName>
</protein>
<evidence type="ECO:0000313" key="2">
    <source>
        <dbReference type="EMBL" id="KAG8224782.1"/>
    </source>
</evidence>
<accession>A0A8K0NWZ7</accession>
<name>A0A8K0NWZ7_LADFU</name>
<dbReference type="AlphaFoldDB" id="A0A8K0NWZ7"/>
<sequence>MDLTPSVPKMDCCCLNQLLVLLAAALALSFVWFLLLPVYHWRRRGLPSAPAVPLFGSLTDSFFQKIAIADDYIRIYKMGEGYRICVTISQNRRWPAVRGHTEGTLRASVRVVIGSAGGLRVSVNDTDLSGGEE</sequence>
<evidence type="ECO:0000256" key="1">
    <source>
        <dbReference type="SAM" id="Phobius"/>
    </source>
</evidence>
<reference evidence="2" key="2">
    <citation type="submission" date="2017-10" db="EMBL/GenBank/DDBJ databases">
        <title>Ladona fulva Genome sequencing and assembly.</title>
        <authorList>
            <person name="Murali S."/>
            <person name="Richards S."/>
            <person name="Bandaranaike D."/>
            <person name="Bellair M."/>
            <person name="Blankenburg K."/>
            <person name="Chao H."/>
            <person name="Dinh H."/>
            <person name="Doddapaneni H."/>
            <person name="Dugan-Rocha S."/>
            <person name="Elkadiri S."/>
            <person name="Gnanaolivu R."/>
            <person name="Hernandez B."/>
            <person name="Skinner E."/>
            <person name="Javaid M."/>
            <person name="Lee S."/>
            <person name="Li M."/>
            <person name="Ming W."/>
            <person name="Munidasa M."/>
            <person name="Muniz J."/>
            <person name="Nguyen L."/>
            <person name="Hughes D."/>
            <person name="Osuji N."/>
            <person name="Pu L.-L."/>
            <person name="Puazo M."/>
            <person name="Qu C."/>
            <person name="Quiroz J."/>
            <person name="Raj R."/>
            <person name="Weissenberger G."/>
            <person name="Xin Y."/>
            <person name="Zou X."/>
            <person name="Han Y."/>
            <person name="Worley K."/>
            <person name="Muzny D."/>
            <person name="Gibbs R."/>
        </authorList>
    </citation>
    <scope>NUCLEOTIDE SEQUENCE</scope>
    <source>
        <strain evidence="2">Sampled in the wild</strain>
    </source>
</reference>
<gene>
    <name evidence="2" type="ORF">J437_LFUL002226</name>
</gene>
<dbReference type="Proteomes" id="UP000792457">
    <property type="component" value="Unassembled WGS sequence"/>
</dbReference>
<keyword evidence="3" id="KW-1185">Reference proteome</keyword>
<keyword evidence="1" id="KW-0472">Membrane</keyword>
<keyword evidence="1" id="KW-1133">Transmembrane helix</keyword>